<dbReference type="PANTHER" id="PTHR30346">
    <property type="entry name" value="TRANSCRIPTIONAL DUAL REGULATOR HCAR-RELATED"/>
    <property type="match status" value="1"/>
</dbReference>
<dbReference type="Proteomes" id="UP001500984">
    <property type="component" value="Unassembled WGS sequence"/>
</dbReference>
<evidence type="ECO:0000256" key="4">
    <source>
        <dbReference type="ARBA" id="ARBA00023163"/>
    </source>
</evidence>
<dbReference type="PANTHER" id="PTHR30346:SF0">
    <property type="entry name" value="HCA OPERON TRANSCRIPTIONAL ACTIVATOR HCAR"/>
    <property type="match status" value="1"/>
</dbReference>
<dbReference type="InterPro" id="IPR000847">
    <property type="entry name" value="LysR_HTH_N"/>
</dbReference>
<keyword evidence="3" id="KW-0238">DNA-binding</keyword>
<feature type="domain" description="HTH lysR-type" evidence="6">
    <location>
        <begin position="24"/>
        <end position="80"/>
    </location>
</feature>
<dbReference type="InterPro" id="IPR036388">
    <property type="entry name" value="WH-like_DNA-bd_sf"/>
</dbReference>
<evidence type="ECO:0000256" key="2">
    <source>
        <dbReference type="ARBA" id="ARBA00023015"/>
    </source>
</evidence>
<dbReference type="SUPFAM" id="SSF53850">
    <property type="entry name" value="Periplasmic binding protein-like II"/>
    <property type="match status" value="1"/>
</dbReference>
<dbReference type="PROSITE" id="PS50931">
    <property type="entry name" value="HTH_LYSR"/>
    <property type="match status" value="1"/>
</dbReference>
<evidence type="ECO:0000313" key="7">
    <source>
        <dbReference type="EMBL" id="GAA2090133.1"/>
    </source>
</evidence>
<keyword evidence="2" id="KW-0805">Transcription regulation</keyword>
<organism evidence="7 8">
    <name type="scientific">Brevibacterium salitolerans</name>
    <dbReference type="NCBI Taxonomy" id="1403566"/>
    <lineage>
        <taxon>Bacteria</taxon>
        <taxon>Bacillati</taxon>
        <taxon>Actinomycetota</taxon>
        <taxon>Actinomycetes</taxon>
        <taxon>Micrococcales</taxon>
        <taxon>Brevibacteriaceae</taxon>
        <taxon>Brevibacterium</taxon>
    </lineage>
</organism>
<comment type="caution">
    <text evidence="7">The sequence shown here is derived from an EMBL/GenBank/DDBJ whole genome shotgun (WGS) entry which is preliminary data.</text>
</comment>
<evidence type="ECO:0000256" key="1">
    <source>
        <dbReference type="ARBA" id="ARBA00009437"/>
    </source>
</evidence>
<evidence type="ECO:0000256" key="3">
    <source>
        <dbReference type="ARBA" id="ARBA00023125"/>
    </source>
</evidence>
<proteinExistence type="inferred from homology"/>
<name>A0ABN2WEA4_9MICO</name>
<keyword evidence="4" id="KW-0804">Transcription</keyword>
<evidence type="ECO:0000256" key="5">
    <source>
        <dbReference type="SAM" id="MobiDB-lite"/>
    </source>
</evidence>
<dbReference type="SUPFAM" id="SSF46785">
    <property type="entry name" value="Winged helix' DNA-binding domain"/>
    <property type="match status" value="1"/>
</dbReference>
<comment type="similarity">
    <text evidence="1">Belongs to the LysR transcriptional regulatory family.</text>
</comment>
<accession>A0ABN2WEA4</accession>
<reference evidence="7 8" key="1">
    <citation type="journal article" date="2019" name="Int. J. Syst. Evol. Microbiol.">
        <title>The Global Catalogue of Microorganisms (GCM) 10K type strain sequencing project: providing services to taxonomists for standard genome sequencing and annotation.</title>
        <authorList>
            <consortium name="The Broad Institute Genomics Platform"/>
            <consortium name="The Broad Institute Genome Sequencing Center for Infectious Disease"/>
            <person name="Wu L."/>
            <person name="Ma J."/>
        </authorList>
    </citation>
    <scope>NUCLEOTIDE SEQUENCE [LARGE SCALE GENOMIC DNA]</scope>
    <source>
        <strain evidence="7 8">JCM 15900</strain>
    </source>
</reference>
<protein>
    <submittedName>
        <fullName evidence="7">LysR family transcriptional regulator</fullName>
    </submittedName>
</protein>
<keyword evidence="8" id="KW-1185">Reference proteome</keyword>
<feature type="region of interest" description="Disordered" evidence="5">
    <location>
        <begin position="1"/>
        <end position="22"/>
    </location>
</feature>
<dbReference type="Gene3D" id="1.10.10.10">
    <property type="entry name" value="Winged helix-like DNA-binding domain superfamily/Winged helix DNA-binding domain"/>
    <property type="match status" value="1"/>
</dbReference>
<sequence length="312" mass="33519">MDAGPQHSAAARRTAPNSTAAHSPSLRRLEYFAALAEHLHFARTADALGISQPALSAEIRKLEAECGVKLFSRSPTTALTREGALLLRDAHGVLETSARFAAHAGDLASGLTGSLVIGTVQSFCYRGVPQAIGRLADARPGLRVRTLELPTAEQRSRLLSGAIDLACGHMPIRDDGIVSTAAVGEPFVLCLPSHLRADSLAEAAAEPFIVFRREASPYYHDRVLSVWRETGIQPDIRHETNTWESAVELVAHGLGVALVPQGVAQRHRRDPRIRTLPCGSAACSEAWVSRREADTTVVAEVGEILLEALRTV</sequence>
<dbReference type="InterPro" id="IPR036390">
    <property type="entry name" value="WH_DNA-bd_sf"/>
</dbReference>
<dbReference type="InterPro" id="IPR005119">
    <property type="entry name" value="LysR_subst-bd"/>
</dbReference>
<gene>
    <name evidence="7" type="ORF">GCM10009823_06360</name>
</gene>
<dbReference type="RefSeq" id="WP_344335060.1">
    <property type="nucleotide sequence ID" value="NZ_BAAAPZ010000002.1"/>
</dbReference>
<dbReference type="Pfam" id="PF00126">
    <property type="entry name" value="HTH_1"/>
    <property type="match status" value="1"/>
</dbReference>
<dbReference type="Pfam" id="PF03466">
    <property type="entry name" value="LysR_substrate"/>
    <property type="match status" value="1"/>
</dbReference>
<evidence type="ECO:0000259" key="6">
    <source>
        <dbReference type="PROSITE" id="PS50931"/>
    </source>
</evidence>
<dbReference type="EMBL" id="BAAAPZ010000002">
    <property type="protein sequence ID" value="GAA2090133.1"/>
    <property type="molecule type" value="Genomic_DNA"/>
</dbReference>
<dbReference type="PRINTS" id="PR00039">
    <property type="entry name" value="HTHLYSR"/>
</dbReference>
<evidence type="ECO:0000313" key="8">
    <source>
        <dbReference type="Proteomes" id="UP001500984"/>
    </source>
</evidence>
<dbReference type="Gene3D" id="3.40.190.10">
    <property type="entry name" value="Periplasmic binding protein-like II"/>
    <property type="match status" value="2"/>
</dbReference>